<keyword evidence="2" id="KW-1185">Reference proteome</keyword>
<dbReference type="HOGENOM" id="CLU_2084269_0_0_1"/>
<name>A0A0C2WGM1_AMAMK</name>
<dbReference type="AlphaFoldDB" id="A0A0C2WGM1"/>
<evidence type="ECO:0000313" key="2">
    <source>
        <dbReference type="Proteomes" id="UP000054549"/>
    </source>
</evidence>
<sequence length="117" mass="12745">MSAASDSSRWTSSPLQPIVKHRILTVGLSTEDLEERSHLLPVKEGGPDPPGIIVSVDCRTSVMRDSRDTLGSAIADQFLLLNAMTTRGAILALAFYLRFPHSLSTTHLRLCAVHALH</sequence>
<organism evidence="1 2">
    <name type="scientific">Amanita muscaria (strain Koide BX008)</name>
    <dbReference type="NCBI Taxonomy" id="946122"/>
    <lineage>
        <taxon>Eukaryota</taxon>
        <taxon>Fungi</taxon>
        <taxon>Dikarya</taxon>
        <taxon>Basidiomycota</taxon>
        <taxon>Agaricomycotina</taxon>
        <taxon>Agaricomycetes</taxon>
        <taxon>Agaricomycetidae</taxon>
        <taxon>Agaricales</taxon>
        <taxon>Pluteineae</taxon>
        <taxon>Amanitaceae</taxon>
        <taxon>Amanita</taxon>
    </lineage>
</organism>
<accession>A0A0C2WGM1</accession>
<dbReference type="EMBL" id="KN818541">
    <property type="protein sequence ID" value="KIL55258.1"/>
    <property type="molecule type" value="Genomic_DNA"/>
</dbReference>
<dbReference type="Proteomes" id="UP000054549">
    <property type="component" value="Unassembled WGS sequence"/>
</dbReference>
<dbReference type="InParanoid" id="A0A0C2WGM1"/>
<gene>
    <name evidence="1" type="ORF">M378DRAFT_644717</name>
</gene>
<reference evidence="1 2" key="1">
    <citation type="submission" date="2014-04" db="EMBL/GenBank/DDBJ databases">
        <title>Evolutionary Origins and Diversification of the Mycorrhizal Mutualists.</title>
        <authorList>
            <consortium name="DOE Joint Genome Institute"/>
            <consortium name="Mycorrhizal Genomics Consortium"/>
            <person name="Kohler A."/>
            <person name="Kuo A."/>
            <person name="Nagy L.G."/>
            <person name="Floudas D."/>
            <person name="Copeland A."/>
            <person name="Barry K.W."/>
            <person name="Cichocki N."/>
            <person name="Veneault-Fourrey C."/>
            <person name="LaButti K."/>
            <person name="Lindquist E.A."/>
            <person name="Lipzen A."/>
            <person name="Lundell T."/>
            <person name="Morin E."/>
            <person name="Murat C."/>
            <person name="Riley R."/>
            <person name="Ohm R."/>
            <person name="Sun H."/>
            <person name="Tunlid A."/>
            <person name="Henrissat B."/>
            <person name="Grigoriev I.V."/>
            <person name="Hibbett D.S."/>
            <person name="Martin F."/>
        </authorList>
    </citation>
    <scope>NUCLEOTIDE SEQUENCE [LARGE SCALE GENOMIC DNA]</scope>
    <source>
        <strain evidence="1 2">Koide BX008</strain>
    </source>
</reference>
<protein>
    <submittedName>
        <fullName evidence="1">Uncharacterized protein</fullName>
    </submittedName>
</protein>
<proteinExistence type="predicted"/>
<evidence type="ECO:0000313" key="1">
    <source>
        <dbReference type="EMBL" id="KIL55258.1"/>
    </source>
</evidence>